<name>A0A9P1KAG0_9CYAN</name>
<protein>
    <submittedName>
        <fullName evidence="2">Uncharacterized protein</fullName>
    </submittedName>
</protein>
<proteinExistence type="predicted"/>
<gene>
    <name evidence="2" type="ORF">ARTHRO_10070</name>
</gene>
<dbReference type="InterPro" id="IPR036078">
    <property type="entry name" value="Spo11/TopoVI_A_sf"/>
</dbReference>
<accession>A0A9P1KAG0</accession>
<feature type="transmembrane region" description="Helical" evidence="1">
    <location>
        <begin position="80"/>
        <end position="112"/>
    </location>
</feature>
<dbReference type="EMBL" id="FO818640">
    <property type="protein sequence ID" value="CDM92397.1"/>
    <property type="molecule type" value="Genomic_DNA"/>
</dbReference>
<keyword evidence="1" id="KW-1133">Transmembrane helix</keyword>
<keyword evidence="1" id="KW-0472">Membrane</keyword>
<keyword evidence="3" id="KW-1185">Reference proteome</keyword>
<dbReference type="GO" id="GO:0005694">
    <property type="term" value="C:chromosome"/>
    <property type="evidence" value="ECO:0007669"/>
    <property type="project" value="InterPro"/>
</dbReference>
<keyword evidence="1" id="KW-0812">Transmembrane</keyword>
<feature type="transmembrane region" description="Helical" evidence="1">
    <location>
        <begin position="155"/>
        <end position="173"/>
    </location>
</feature>
<sequence>MKCINCGIENNFKERTAYGGRCKSCGHQFVFEPKTGSPFSDPGFQKSIESVSGPENLLFTKKQLIYFFERKLGKKNKFAIYPYAILFLIIYFWVTILFSVPLLVSFITLMILSAQIKSENQPVSLRKQQARFLQFIGLFEIFASVILLMINPNNIRFIIFLLSVGLGLFMIYVGESRRQMLSHAIDKFPLASTQLDSWLNSWSAVNGPIFKLLPSPKQSESNAVLTPDITSYSFDRLMVCDNSAIAQFLIANNFHFNHSCAIVSITGYPQSIFSTILEMAKRNPELVVYAVHDATTRGVSLTHHLRNTPQWFQNTTIPIYDVGLTPQQVLNSKGFFIRHSDTSETQSPAISPEIRTTLSPEEIAWLEAGNFVELESLPPAKLLQILSRQFNLNSTKWSDDTTSSDSTIDSRTSTDIAIFASSSFG</sequence>
<dbReference type="RefSeq" id="WP_008051709.1">
    <property type="nucleotide sequence ID" value="NZ_FO818640.1"/>
</dbReference>
<dbReference type="SUPFAM" id="SSF56726">
    <property type="entry name" value="DNA topoisomerase IV, alpha subunit"/>
    <property type="match status" value="1"/>
</dbReference>
<evidence type="ECO:0000313" key="3">
    <source>
        <dbReference type="Proteomes" id="UP000032946"/>
    </source>
</evidence>
<organism evidence="2 3">
    <name type="scientific">Limnospira indica PCC 8005</name>
    <dbReference type="NCBI Taxonomy" id="376219"/>
    <lineage>
        <taxon>Bacteria</taxon>
        <taxon>Bacillati</taxon>
        <taxon>Cyanobacteriota</taxon>
        <taxon>Cyanophyceae</taxon>
        <taxon>Oscillatoriophycideae</taxon>
        <taxon>Oscillatoriales</taxon>
        <taxon>Sirenicapillariaceae</taxon>
        <taxon>Limnospira</taxon>
    </lineage>
</organism>
<evidence type="ECO:0000256" key="1">
    <source>
        <dbReference type="SAM" id="Phobius"/>
    </source>
</evidence>
<feature type="transmembrane region" description="Helical" evidence="1">
    <location>
        <begin position="132"/>
        <end position="149"/>
    </location>
</feature>
<evidence type="ECO:0000313" key="2">
    <source>
        <dbReference type="EMBL" id="CDM92397.1"/>
    </source>
</evidence>
<dbReference type="Gene3D" id="3.40.1360.10">
    <property type="match status" value="1"/>
</dbReference>
<dbReference type="Proteomes" id="UP000032946">
    <property type="component" value="Chromosome"/>
</dbReference>
<reference evidence="2 3" key="1">
    <citation type="submission" date="2014-02" db="EMBL/GenBank/DDBJ databases">
        <authorList>
            <person name="Genoscope - CEA"/>
        </authorList>
    </citation>
    <scope>NUCLEOTIDE SEQUENCE [LARGE SCALE GENOMIC DNA]</scope>
    <source>
        <strain evidence="2 3">PCC 8005</strain>
    </source>
</reference>
<dbReference type="AlphaFoldDB" id="A0A9P1KAG0"/>
<dbReference type="GO" id="GO:0003677">
    <property type="term" value="F:DNA binding"/>
    <property type="evidence" value="ECO:0007669"/>
    <property type="project" value="InterPro"/>
</dbReference>